<evidence type="ECO:0000256" key="7">
    <source>
        <dbReference type="ARBA" id="ARBA00023163"/>
    </source>
</evidence>
<dbReference type="GO" id="GO:0032259">
    <property type="term" value="P:methylation"/>
    <property type="evidence" value="ECO:0007669"/>
    <property type="project" value="UniProtKB-KW"/>
</dbReference>
<comment type="similarity">
    <text evidence="9">Belongs to the methyltransferase superfamily. LaeA methyltransferase family.</text>
</comment>
<evidence type="ECO:0000313" key="14">
    <source>
        <dbReference type="Proteomes" id="UP001147695"/>
    </source>
</evidence>
<name>A0A9W9R6P6_PENBR</name>
<organism evidence="13 14">
    <name type="scientific">Penicillium brevicompactum</name>
    <dbReference type="NCBI Taxonomy" id="5074"/>
    <lineage>
        <taxon>Eukaryota</taxon>
        <taxon>Fungi</taxon>
        <taxon>Dikarya</taxon>
        <taxon>Ascomycota</taxon>
        <taxon>Pezizomycotina</taxon>
        <taxon>Eurotiomycetes</taxon>
        <taxon>Eurotiomycetidae</taxon>
        <taxon>Eurotiales</taxon>
        <taxon>Aspergillaceae</taxon>
        <taxon>Penicillium</taxon>
    </lineage>
</organism>
<proteinExistence type="inferred from homology"/>
<protein>
    <recommendedName>
        <fullName evidence="10">Velvet complex subunit laeA</fullName>
    </recommendedName>
</protein>
<evidence type="ECO:0000313" key="13">
    <source>
        <dbReference type="EMBL" id="KAJ5351823.1"/>
    </source>
</evidence>
<sequence length="428" mass="48455">MSRDYPIIDLDKTMSRRDFSGSFPAPDRISLPRMYTNGDRDSRDNHLRHLPPMPSPPPAKRYKSESNPPSEVGSRYYSHSVGASDRGRSRQPSNAMDLCTLIDRDPVDTDPRRNARFMSNGSVATQASMNPRKVPPHKENGREYHGYRKGKYPLPCDEEEQDRLDIFHKLFTVARAGDGLLYAPMPKNARILDLGCGTGIWGIEMAKKFPDAFVVGCDLAPIQPSNSPKNCDFYAPFDFESPWTLGDDSWDIVHMQMAAGSVASWPSLYRRIHQHLRPGGWVEQLEIDFEPRCQGSSPGPALTSWYSTLRHATESSQRPIAHSPSETIRALRDAGFTEIDHQTVGLPLNPWHTDEHEQKVARWYNLAISESVFPLSLAPFSRVLGWTKAQIEQISADVKHEAFDKQKHTWNMAHIYQARKPLVPVVLD</sequence>
<evidence type="ECO:0000256" key="9">
    <source>
        <dbReference type="ARBA" id="ARBA00038158"/>
    </source>
</evidence>
<gene>
    <name evidence="13" type="ORF">N7452_000797</name>
</gene>
<evidence type="ECO:0000256" key="6">
    <source>
        <dbReference type="ARBA" id="ARBA00023015"/>
    </source>
</evidence>
<dbReference type="AlphaFoldDB" id="A0A9W9R6P6"/>
<dbReference type="SUPFAM" id="SSF53335">
    <property type="entry name" value="S-adenosyl-L-methionine-dependent methyltransferases"/>
    <property type="match status" value="1"/>
</dbReference>
<evidence type="ECO:0000256" key="2">
    <source>
        <dbReference type="ARBA" id="ARBA00022603"/>
    </source>
</evidence>
<dbReference type="InterPro" id="IPR029063">
    <property type="entry name" value="SAM-dependent_MTases_sf"/>
</dbReference>
<keyword evidence="8" id="KW-0539">Nucleus</keyword>
<feature type="compositionally biased region" description="Basic and acidic residues" evidence="12">
    <location>
        <begin position="38"/>
        <end position="47"/>
    </location>
</feature>
<evidence type="ECO:0000256" key="8">
    <source>
        <dbReference type="ARBA" id="ARBA00023242"/>
    </source>
</evidence>
<evidence type="ECO:0000256" key="10">
    <source>
        <dbReference type="ARBA" id="ARBA00041581"/>
    </source>
</evidence>
<keyword evidence="3" id="KW-0808">Transferase</keyword>
<evidence type="ECO:0000256" key="11">
    <source>
        <dbReference type="ARBA" id="ARBA00047870"/>
    </source>
</evidence>
<dbReference type="Proteomes" id="UP001147695">
    <property type="component" value="Unassembled WGS sequence"/>
</dbReference>
<comment type="subcellular location">
    <subcellularLocation>
        <location evidence="1">Nucleus</location>
    </subcellularLocation>
</comment>
<evidence type="ECO:0000256" key="5">
    <source>
        <dbReference type="ARBA" id="ARBA00022969"/>
    </source>
</evidence>
<evidence type="ECO:0000256" key="1">
    <source>
        <dbReference type="ARBA" id="ARBA00004123"/>
    </source>
</evidence>
<dbReference type="CDD" id="cd02440">
    <property type="entry name" value="AdoMet_MTases"/>
    <property type="match status" value="1"/>
</dbReference>
<evidence type="ECO:0000256" key="4">
    <source>
        <dbReference type="ARBA" id="ARBA00022691"/>
    </source>
</evidence>
<dbReference type="GO" id="GO:0008168">
    <property type="term" value="F:methyltransferase activity"/>
    <property type="evidence" value="ECO:0007669"/>
    <property type="project" value="UniProtKB-KW"/>
</dbReference>
<keyword evidence="5" id="KW-0749">Sporulation</keyword>
<comment type="catalytic activity">
    <reaction evidence="11">
        <text>L-methionyl-[protein] + S-adenosyl-L-methionine = S-methyl-L-methionyl-[protein] + S-adenosyl-L-homocysteine</text>
        <dbReference type="Rhea" id="RHEA:60560"/>
        <dbReference type="Rhea" id="RHEA-COMP:12313"/>
        <dbReference type="Rhea" id="RHEA-COMP:15592"/>
        <dbReference type="ChEBI" id="CHEBI:16044"/>
        <dbReference type="ChEBI" id="CHEBI:57856"/>
        <dbReference type="ChEBI" id="CHEBI:59789"/>
        <dbReference type="ChEBI" id="CHEBI:142742"/>
    </reaction>
    <physiologicalReaction direction="left-to-right" evidence="11">
        <dbReference type="Rhea" id="RHEA:60561"/>
    </physiologicalReaction>
</comment>
<dbReference type="PANTHER" id="PTHR43591:SF30">
    <property type="entry name" value="PROTEIN-METHIONINE METHYLTRANSFERASE LAEA"/>
    <property type="match status" value="1"/>
</dbReference>
<feature type="region of interest" description="Disordered" evidence="12">
    <location>
        <begin position="126"/>
        <end position="146"/>
    </location>
</feature>
<evidence type="ECO:0000256" key="3">
    <source>
        <dbReference type="ARBA" id="ARBA00022679"/>
    </source>
</evidence>
<reference evidence="13" key="1">
    <citation type="submission" date="2022-12" db="EMBL/GenBank/DDBJ databases">
        <authorList>
            <person name="Petersen C."/>
        </authorList>
    </citation>
    <scope>NUCLEOTIDE SEQUENCE</scope>
    <source>
        <strain evidence="13">IBT 35673</strain>
    </source>
</reference>
<feature type="compositionally biased region" description="Basic and acidic residues" evidence="12">
    <location>
        <begin position="9"/>
        <end position="19"/>
    </location>
</feature>
<dbReference type="PANTHER" id="PTHR43591">
    <property type="entry name" value="METHYLTRANSFERASE"/>
    <property type="match status" value="1"/>
</dbReference>
<evidence type="ECO:0000256" key="12">
    <source>
        <dbReference type="SAM" id="MobiDB-lite"/>
    </source>
</evidence>
<keyword evidence="4" id="KW-0949">S-adenosyl-L-methionine</keyword>
<reference evidence="13" key="2">
    <citation type="journal article" date="2023" name="IMA Fungus">
        <title>Comparative genomic study of the Penicillium genus elucidates a diverse pangenome and 15 lateral gene transfer events.</title>
        <authorList>
            <person name="Petersen C."/>
            <person name="Sorensen T."/>
            <person name="Nielsen M.R."/>
            <person name="Sondergaard T.E."/>
            <person name="Sorensen J.L."/>
            <person name="Fitzpatrick D.A."/>
            <person name="Frisvad J.C."/>
            <person name="Nielsen K.L."/>
        </authorList>
    </citation>
    <scope>NUCLEOTIDE SEQUENCE</scope>
    <source>
        <strain evidence="13">IBT 35673</strain>
    </source>
</reference>
<dbReference type="EMBL" id="JAPZBQ010000001">
    <property type="protein sequence ID" value="KAJ5351823.1"/>
    <property type="molecule type" value="Genomic_DNA"/>
</dbReference>
<feature type="region of interest" description="Disordered" evidence="12">
    <location>
        <begin position="1"/>
        <end position="95"/>
    </location>
</feature>
<feature type="compositionally biased region" description="Basic and acidic residues" evidence="12">
    <location>
        <begin position="136"/>
        <end position="146"/>
    </location>
</feature>
<dbReference type="Gene3D" id="3.40.50.150">
    <property type="entry name" value="Vaccinia Virus protein VP39"/>
    <property type="match status" value="1"/>
</dbReference>
<comment type="caution">
    <text evidence="13">The sequence shown here is derived from an EMBL/GenBank/DDBJ whole genome shotgun (WGS) entry which is preliminary data.</text>
</comment>
<dbReference type="GO" id="GO:0030435">
    <property type="term" value="P:sporulation resulting in formation of a cellular spore"/>
    <property type="evidence" value="ECO:0007669"/>
    <property type="project" value="UniProtKB-KW"/>
</dbReference>
<dbReference type="Pfam" id="PF13489">
    <property type="entry name" value="Methyltransf_23"/>
    <property type="match status" value="1"/>
</dbReference>
<accession>A0A9W9R6P6</accession>
<keyword evidence="6" id="KW-0805">Transcription regulation</keyword>
<keyword evidence="2" id="KW-0489">Methyltransferase</keyword>
<dbReference type="GO" id="GO:0005634">
    <property type="term" value="C:nucleus"/>
    <property type="evidence" value="ECO:0007669"/>
    <property type="project" value="UniProtKB-SubCell"/>
</dbReference>
<keyword evidence="7" id="KW-0804">Transcription</keyword>